<comment type="similarity">
    <text evidence="2">Belongs to the FMP52 family.</text>
</comment>
<organism evidence="4 5">
    <name type="scientific">Pyrrhoderma noxium</name>
    <dbReference type="NCBI Taxonomy" id="2282107"/>
    <lineage>
        <taxon>Eukaryota</taxon>
        <taxon>Fungi</taxon>
        <taxon>Dikarya</taxon>
        <taxon>Basidiomycota</taxon>
        <taxon>Agaricomycotina</taxon>
        <taxon>Agaricomycetes</taxon>
        <taxon>Hymenochaetales</taxon>
        <taxon>Hymenochaetaceae</taxon>
        <taxon>Pyrrhoderma</taxon>
    </lineage>
</organism>
<gene>
    <name evidence="4" type="ORF">PNOK_0472000</name>
</gene>
<keyword evidence="5" id="KW-1185">Reference proteome</keyword>
<dbReference type="OrthoDB" id="430436at2759"/>
<evidence type="ECO:0000256" key="2">
    <source>
        <dbReference type="ARBA" id="ARBA00006617"/>
    </source>
</evidence>
<protein>
    <submittedName>
        <fullName evidence="4">NAD(P)H-binding family</fullName>
    </submittedName>
</protein>
<dbReference type="STRING" id="2282107.A0A286UJI7"/>
<accession>A0A286UJI7</accession>
<dbReference type="EMBL" id="NBII01000004">
    <property type="protein sequence ID" value="PAV19786.1"/>
    <property type="molecule type" value="Genomic_DNA"/>
</dbReference>
<evidence type="ECO:0000259" key="3">
    <source>
        <dbReference type="Pfam" id="PF13460"/>
    </source>
</evidence>
<dbReference type="GO" id="GO:0005741">
    <property type="term" value="C:mitochondrial outer membrane"/>
    <property type="evidence" value="ECO:0007669"/>
    <property type="project" value="UniProtKB-SubCell"/>
</dbReference>
<dbReference type="GO" id="GO:0051170">
    <property type="term" value="P:import into nucleus"/>
    <property type="evidence" value="ECO:0007669"/>
    <property type="project" value="TreeGrafter"/>
</dbReference>
<dbReference type="InterPro" id="IPR036291">
    <property type="entry name" value="NAD(P)-bd_dom_sf"/>
</dbReference>
<proteinExistence type="inferred from homology"/>
<dbReference type="InterPro" id="IPR016040">
    <property type="entry name" value="NAD(P)-bd_dom"/>
</dbReference>
<dbReference type="InParanoid" id="A0A286UJI7"/>
<dbReference type="SUPFAM" id="SSF51735">
    <property type="entry name" value="NAD(P)-binding Rossmann-fold domains"/>
    <property type="match status" value="1"/>
</dbReference>
<comment type="caution">
    <text evidence="4">The sequence shown here is derived from an EMBL/GenBank/DDBJ whole genome shotgun (WGS) entry which is preliminary data.</text>
</comment>
<name>A0A286UJI7_9AGAM</name>
<dbReference type="AlphaFoldDB" id="A0A286UJI7"/>
<evidence type="ECO:0000313" key="4">
    <source>
        <dbReference type="EMBL" id="PAV19786.1"/>
    </source>
</evidence>
<dbReference type="Pfam" id="PF13460">
    <property type="entry name" value="NAD_binding_10"/>
    <property type="match status" value="1"/>
</dbReference>
<evidence type="ECO:0000313" key="5">
    <source>
        <dbReference type="Proteomes" id="UP000217199"/>
    </source>
</evidence>
<evidence type="ECO:0000256" key="1">
    <source>
        <dbReference type="ARBA" id="ARBA00004450"/>
    </source>
</evidence>
<dbReference type="Proteomes" id="UP000217199">
    <property type="component" value="Unassembled WGS sequence"/>
</dbReference>
<sequence>MSAKSALLIGGTGAVGKHVLRELVLSKEFTRILEAGRRVTPLDKLPVEAKDKLEQKVIDFEKIEEAGLAEGKWDVIFITLGSTRAAAGSFAAFEKIDREYVINAARAAKDSEQRQRVVYLSSGGANSNSPFPYLRSKGLTDNGLASLGYSDTIIFRPGFLANAERTQTRILEAAGGFVTGLLSRFTSSLEIDVGLLGKSIVRAGYLGSSRLPSEAKAAQEETPEKAKFTTIGNAGAIKLGTISI</sequence>
<feature type="domain" description="NAD(P)-binding" evidence="3">
    <location>
        <begin position="10"/>
        <end position="184"/>
    </location>
</feature>
<reference evidence="4 5" key="1">
    <citation type="journal article" date="2017" name="Mol. Ecol.">
        <title>Comparative and population genomic landscape of Phellinus noxius: A hypervariable fungus causing root rot in trees.</title>
        <authorList>
            <person name="Chung C.L."/>
            <person name="Lee T.J."/>
            <person name="Akiba M."/>
            <person name="Lee H.H."/>
            <person name="Kuo T.H."/>
            <person name="Liu D."/>
            <person name="Ke H.M."/>
            <person name="Yokoi T."/>
            <person name="Roa M.B."/>
            <person name="Lu M.J."/>
            <person name="Chang Y.Y."/>
            <person name="Ann P.J."/>
            <person name="Tsai J.N."/>
            <person name="Chen C.Y."/>
            <person name="Tzean S.S."/>
            <person name="Ota Y."/>
            <person name="Hattori T."/>
            <person name="Sahashi N."/>
            <person name="Liou R.F."/>
            <person name="Kikuchi T."/>
            <person name="Tsai I.J."/>
        </authorList>
    </citation>
    <scope>NUCLEOTIDE SEQUENCE [LARGE SCALE GENOMIC DNA]</scope>
    <source>
        <strain evidence="4 5">FFPRI411160</strain>
    </source>
</reference>
<comment type="subcellular location">
    <subcellularLocation>
        <location evidence="1">Mitochondrion outer membrane</location>
        <topology evidence="1">Peripheral membrane protein</topology>
    </subcellularLocation>
</comment>
<dbReference type="Gene3D" id="3.40.50.720">
    <property type="entry name" value="NAD(P)-binding Rossmann-like Domain"/>
    <property type="match status" value="1"/>
</dbReference>
<dbReference type="PANTHER" id="PTHR14097:SF7">
    <property type="entry name" value="OXIDOREDUCTASE HTATIP2"/>
    <property type="match status" value="1"/>
</dbReference>
<dbReference type="PANTHER" id="PTHR14097">
    <property type="entry name" value="OXIDOREDUCTASE HTATIP2"/>
    <property type="match status" value="1"/>
</dbReference>